<protein>
    <submittedName>
        <fullName evidence="1">AAA domain-containing protein</fullName>
    </submittedName>
</protein>
<dbReference type="AlphaFoldDB" id="A0A2C8ZLB2"/>
<sequence length="144" mass="15421">MRTRQTDCGLRAKRTVVHGRNGASKTSLSEPLRIGAVSSRAEGAAVTAALRDGGGNRKQLLADSSFPMEVMVYNRFYVAETLALFLDGSGISEPILKLGKVNVEAAAQIVLLREVEARLVRWKDHAVAAIRNAACAVTNAENSV</sequence>
<evidence type="ECO:0000313" key="1">
    <source>
        <dbReference type="EMBL" id="SOE65791.1"/>
    </source>
</evidence>
<proteinExistence type="predicted"/>
<dbReference type="EMBL" id="OCST01000003">
    <property type="protein sequence ID" value="SOE65791.1"/>
    <property type="molecule type" value="Genomic_DNA"/>
</dbReference>
<evidence type="ECO:0000313" key="2">
    <source>
        <dbReference type="Proteomes" id="UP000219440"/>
    </source>
</evidence>
<accession>A0A2C8ZLB2</accession>
<keyword evidence="2" id="KW-1185">Reference proteome</keyword>
<dbReference type="Proteomes" id="UP000219440">
    <property type="component" value="Unassembled WGS sequence"/>
</dbReference>
<name>A0A2C8ZLB2_9MICO</name>
<reference evidence="1 2" key="1">
    <citation type="submission" date="2017-09" db="EMBL/GenBank/DDBJ databases">
        <authorList>
            <person name="Ehlers B."/>
            <person name="Leendertz F.H."/>
        </authorList>
    </citation>
    <scope>NUCLEOTIDE SEQUENCE [LARGE SCALE GENOMIC DNA]</scope>
    <source>
        <strain evidence="1 2">CGMCC 1.05381</strain>
    </source>
</reference>
<gene>
    <name evidence="1" type="ORF">SAMN06296378_1619</name>
</gene>
<organism evidence="1 2">
    <name type="scientific">Salinibacterium xinjiangense</name>
    <dbReference type="NCBI Taxonomy" id="386302"/>
    <lineage>
        <taxon>Bacteria</taxon>
        <taxon>Bacillati</taxon>
        <taxon>Actinomycetota</taxon>
        <taxon>Actinomycetes</taxon>
        <taxon>Micrococcales</taxon>
        <taxon>Microbacteriaceae</taxon>
        <taxon>Salinibacterium</taxon>
    </lineage>
</organism>